<dbReference type="InterPro" id="IPR016187">
    <property type="entry name" value="CTDL_fold"/>
</dbReference>
<name>O76289_HELER</name>
<dbReference type="PROSITE" id="PS50041">
    <property type="entry name" value="C_TYPE_LECTIN_2"/>
    <property type="match status" value="1"/>
</dbReference>
<dbReference type="FunFam" id="3.10.100.10:FF:000134">
    <property type="entry name" value="Uncharacterized protein"/>
    <property type="match status" value="1"/>
</dbReference>
<dbReference type="InterPro" id="IPR016186">
    <property type="entry name" value="C-type_lectin-like/link_sf"/>
</dbReference>
<dbReference type="SMART" id="SM00034">
    <property type="entry name" value="CLECT"/>
    <property type="match status" value="1"/>
</dbReference>
<proteinExistence type="evidence at transcript level"/>
<feature type="region of interest" description="Disordered" evidence="1">
    <location>
        <begin position="56"/>
        <end position="76"/>
    </location>
</feature>
<dbReference type="InterPro" id="IPR033988">
    <property type="entry name" value="CEL1-like_CTLD"/>
</dbReference>
<organism evidence="4">
    <name type="scientific">Heliocidaris erythrogramma</name>
    <name type="common">Sea urchin</name>
    <dbReference type="NCBI Taxonomy" id="7634"/>
    <lineage>
        <taxon>Eukaryota</taxon>
        <taxon>Metazoa</taxon>
        <taxon>Echinodermata</taxon>
        <taxon>Eleutherozoa</taxon>
        <taxon>Echinozoa</taxon>
        <taxon>Echinoidea</taxon>
        <taxon>Euechinoidea</taxon>
        <taxon>Echinacea</taxon>
        <taxon>Camarodonta</taxon>
        <taxon>Echinidea</taxon>
        <taxon>Echinometridae</taxon>
        <taxon>Heliocidaris</taxon>
    </lineage>
</organism>
<keyword evidence="4" id="KW-0430">Lectin</keyword>
<protein>
    <submittedName>
        <fullName evidence="4">Secreted lectin homolog</fullName>
    </submittedName>
</protein>
<dbReference type="InterPro" id="IPR001304">
    <property type="entry name" value="C-type_lectin-like"/>
</dbReference>
<sequence>MKELTLLFIVGLTMVSAASLKSLDTEPGMQAEDKKAVLKMMLKSLIQNALEDDAKDREVEMQAEEKEMQANDDTEMEREMEAEREEKEMDEMQAQEIAARDMELENAVDPCPTYWVHFQGSCYRYFGDRVTWEVARESCKDHYSISGQAELASIHSQQENSFAYDLFLSAAGGSSLAGHTYYGAWIGFFQPTASSTGPFQWSDGTSASDFDSWLPRQPDNAGNNEGCTHFWRRNAGDDTLQSWNDAPCTLDFPYICKVAPNN</sequence>
<dbReference type="CDD" id="cd03589">
    <property type="entry name" value="CLECT_CEL-1_like"/>
    <property type="match status" value="1"/>
</dbReference>
<dbReference type="InterPro" id="IPR050111">
    <property type="entry name" value="C-type_lectin/snaclec_domain"/>
</dbReference>
<dbReference type="Pfam" id="PF00059">
    <property type="entry name" value="Lectin_C"/>
    <property type="match status" value="1"/>
</dbReference>
<gene>
    <name evidence="4" type="primary">HeEL-1</name>
</gene>
<dbReference type="PANTHER" id="PTHR22803">
    <property type="entry name" value="MANNOSE, PHOSPHOLIPASE, LECTIN RECEPTOR RELATED"/>
    <property type="match status" value="1"/>
</dbReference>
<dbReference type="AlphaFoldDB" id="O76289"/>
<accession>O76289</accession>
<evidence type="ECO:0000256" key="1">
    <source>
        <dbReference type="SAM" id="MobiDB-lite"/>
    </source>
</evidence>
<feature type="signal peptide" evidence="2">
    <location>
        <begin position="1"/>
        <end position="17"/>
    </location>
</feature>
<feature type="domain" description="C-type lectin" evidence="3">
    <location>
        <begin position="118"/>
        <end position="257"/>
    </location>
</feature>
<feature type="compositionally biased region" description="Basic and acidic residues" evidence="1">
    <location>
        <begin position="56"/>
        <end position="69"/>
    </location>
</feature>
<dbReference type="Gene3D" id="3.10.100.10">
    <property type="entry name" value="Mannose-Binding Protein A, subunit A"/>
    <property type="match status" value="1"/>
</dbReference>
<dbReference type="SUPFAM" id="SSF56436">
    <property type="entry name" value="C-type lectin-like"/>
    <property type="match status" value="1"/>
</dbReference>
<evidence type="ECO:0000313" key="4">
    <source>
        <dbReference type="EMBL" id="AAC28441.1"/>
    </source>
</evidence>
<evidence type="ECO:0000259" key="3">
    <source>
        <dbReference type="PROSITE" id="PS50041"/>
    </source>
</evidence>
<dbReference type="GO" id="GO:0030246">
    <property type="term" value="F:carbohydrate binding"/>
    <property type="evidence" value="ECO:0007669"/>
    <property type="project" value="UniProtKB-KW"/>
</dbReference>
<dbReference type="EMBL" id="AF049335">
    <property type="protein sequence ID" value="AAC28441.1"/>
    <property type="molecule type" value="mRNA"/>
</dbReference>
<evidence type="ECO:0000256" key="2">
    <source>
        <dbReference type="SAM" id="SignalP"/>
    </source>
</evidence>
<reference evidence="4" key="1">
    <citation type="journal article" date="1998" name="Dev. Genes Evol.">
        <title>Isolation and characterization of three mRNAs enriched in embryos of the direct-developing sea urchin Heliocidaris erythrogramma: evolution of larval ectoderm.</title>
        <authorList>
            <person name="Haag E.S."/>
            <person name="Raff R.A."/>
        </authorList>
    </citation>
    <scope>NUCLEOTIDE SEQUENCE</scope>
</reference>
<keyword evidence="2" id="KW-0732">Signal</keyword>
<feature type="chain" id="PRO_5004159762" evidence="2">
    <location>
        <begin position="18"/>
        <end position="262"/>
    </location>
</feature>